<evidence type="ECO:0000256" key="6">
    <source>
        <dbReference type="ARBA" id="ARBA00023163"/>
    </source>
</evidence>
<dbReference type="GO" id="GO:0003677">
    <property type="term" value="F:DNA binding"/>
    <property type="evidence" value="ECO:0007669"/>
    <property type="project" value="UniProtKB-UniRule"/>
</dbReference>
<dbReference type="FunFam" id="1.10.10.60:FF:000146">
    <property type="entry name" value="WUSCHEL-related homeobox 4"/>
    <property type="match status" value="1"/>
</dbReference>
<dbReference type="PANTHER" id="PTHR45940">
    <property type="entry name" value="WUSCHEL-RELATED HOMEOBOX 1-RELATED"/>
    <property type="match status" value="1"/>
</dbReference>
<dbReference type="GO" id="GO:0099402">
    <property type="term" value="P:plant organ development"/>
    <property type="evidence" value="ECO:0007669"/>
    <property type="project" value="InterPro"/>
</dbReference>
<keyword evidence="6" id="KW-0804">Transcription</keyword>
<keyword evidence="5 9" id="KW-0371">Homeobox</keyword>
<dbReference type="EMBL" id="JAEACU010000005">
    <property type="protein sequence ID" value="KAH7528576.1"/>
    <property type="molecule type" value="Genomic_DNA"/>
</dbReference>
<dbReference type="SMART" id="SM00389">
    <property type="entry name" value="HOX"/>
    <property type="match status" value="1"/>
</dbReference>
<dbReference type="SUPFAM" id="SSF46689">
    <property type="entry name" value="Homeodomain-like"/>
    <property type="match status" value="1"/>
</dbReference>
<comment type="similarity">
    <text evidence="8">Belongs to the WUS homeobox family.</text>
</comment>
<keyword evidence="7 9" id="KW-0539">Nucleus</keyword>
<dbReference type="Pfam" id="PF00046">
    <property type="entry name" value="Homeodomain"/>
    <property type="match status" value="1"/>
</dbReference>
<proteinExistence type="inferred from homology"/>
<keyword evidence="4 9" id="KW-0238">DNA-binding</keyword>
<evidence type="ECO:0000256" key="8">
    <source>
        <dbReference type="ARBA" id="ARBA00024040"/>
    </source>
</evidence>
<evidence type="ECO:0000256" key="7">
    <source>
        <dbReference type="ARBA" id="ARBA00023242"/>
    </source>
</evidence>
<feature type="DNA-binding region" description="Homeobox" evidence="9">
    <location>
        <begin position="91"/>
        <end position="145"/>
    </location>
</feature>
<protein>
    <recommendedName>
        <fullName evidence="11">Homeobox domain-containing protein</fullName>
    </recommendedName>
</protein>
<dbReference type="PROSITE" id="PS50071">
    <property type="entry name" value="HOMEOBOX_2"/>
    <property type="match status" value="1"/>
</dbReference>
<evidence type="ECO:0000256" key="9">
    <source>
        <dbReference type="PROSITE-ProRule" id="PRU00108"/>
    </source>
</evidence>
<evidence type="ECO:0000256" key="10">
    <source>
        <dbReference type="RuleBase" id="RU000682"/>
    </source>
</evidence>
<evidence type="ECO:0000256" key="2">
    <source>
        <dbReference type="ARBA" id="ARBA00022473"/>
    </source>
</evidence>
<gene>
    <name evidence="12" type="ORF">FEM48_Zijuj05G0086700</name>
</gene>
<dbReference type="Proteomes" id="UP000813462">
    <property type="component" value="Unassembled WGS sequence"/>
</dbReference>
<dbReference type="GO" id="GO:0003700">
    <property type="term" value="F:DNA-binding transcription factor activity"/>
    <property type="evidence" value="ECO:0007669"/>
    <property type="project" value="InterPro"/>
</dbReference>
<dbReference type="PANTHER" id="PTHR45940:SF13">
    <property type="entry name" value="WUSCHEL-RELATED HOMEOBOX 1"/>
    <property type="match status" value="1"/>
</dbReference>
<organism evidence="12 13">
    <name type="scientific">Ziziphus jujuba var. spinosa</name>
    <dbReference type="NCBI Taxonomy" id="714518"/>
    <lineage>
        <taxon>Eukaryota</taxon>
        <taxon>Viridiplantae</taxon>
        <taxon>Streptophyta</taxon>
        <taxon>Embryophyta</taxon>
        <taxon>Tracheophyta</taxon>
        <taxon>Spermatophyta</taxon>
        <taxon>Magnoliopsida</taxon>
        <taxon>eudicotyledons</taxon>
        <taxon>Gunneridae</taxon>
        <taxon>Pentapetalae</taxon>
        <taxon>rosids</taxon>
        <taxon>fabids</taxon>
        <taxon>Rosales</taxon>
        <taxon>Rhamnaceae</taxon>
        <taxon>Paliureae</taxon>
        <taxon>Ziziphus</taxon>
    </lineage>
</organism>
<dbReference type="Gene3D" id="1.10.10.60">
    <property type="entry name" value="Homeodomain-like"/>
    <property type="match status" value="1"/>
</dbReference>
<comment type="caution">
    <text evidence="12">The sequence shown here is derived from an EMBL/GenBank/DDBJ whole genome shotgun (WGS) entry which is preliminary data.</text>
</comment>
<comment type="subcellular location">
    <subcellularLocation>
        <location evidence="1 9 10">Nucleus</location>
    </subcellularLocation>
</comment>
<dbReference type="CDD" id="cd00086">
    <property type="entry name" value="homeodomain"/>
    <property type="match status" value="1"/>
</dbReference>
<evidence type="ECO:0000256" key="1">
    <source>
        <dbReference type="ARBA" id="ARBA00004123"/>
    </source>
</evidence>
<evidence type="ECO:0000259" key="11">
    <source>
        <dbReference type="PROSITE" id="PS50071"/>
    </source>
</evidence>
<reference evidence="12" key="1">
    <citation type="journal article" date="2021" name="Front. Plant Sci.">
        <title>Chromosome-Scale Genome Assembly for Chinese Sour Jujube and Insights Into Its Genome Evolution and Domestication Signature.</title>
        <authorList>
            <person name="Shen L.-Y."/>
            <person name="Luo H."/>
            <person name="Wang X.-L."/>
            <person name="Wang X.-M."/>
            <person name="Qiu X.-J."/>
            <person name="Liu H."/>
            <person name="Zhou S.-S."/>
            <person name="Jia K.-H."/>
            <person name="Nie S."/>
            <person name="Bao Y.-T."/>
            <person name="Zhang R.-G."/>
            <person name="Yun Q.-Z."/>
            <person name="Chai Y.-H."/>
            <person name="Lu J.-Y."/>
            <person name="Li Y."/>
            <person name="Zhao S.-W."/>
            <person name="Mao J.-F."/>
            <person name="Jia S.-G."/>
            <person name="Mao Y.-M."/>
        </authorList>
    </citation>
    <scope>NUCLEOTIDE SEQUENCE</scope>
    <source>
        <strain evidence="12">AT0</strain>
        <tissue evidence="12">Leaf</tissue>
    </source>
</reference>
<keyword evidence="3" id="KW-0805">Transcription regulation</keyword>
<evidence type="ECO:0000313" key="12">
    <source>
        <dbReference type="EMBL" id="KAH7528576.1"/>
    </source>
</evidence>
<evidence type="ECO:0000313" key="13">
    <source>
        <dbReference type="Proteomes" id="UP000813462"/>
    </source>
</evidence>
<sequence length="393" mass="44575">MWMMGYNEGGDFNMPDSFNGRKLRPLIPRPVCSSTTNTTTASNPAPPCLSRIHGSDFFAQYHHLASMAEQNKREFNTPQIVVSSRWNPTPEQLRALEELYRRGTRTPSAEQIQHITAQLRRYGKIEGKNVFYWFQNHKARERQKRRRQMESTTAPQPSDELEIRIPIVSKKKVESFLYLLSTGASRTVFEVEQTKNWAPSTNCSILTEESVSIQRTAKATVAECRTDGWIQFGEGELQQRKNFVQRNATWQMMQLSCPPLSSSCHNHLINTHTTTTSTTTNGAIATTPPTLTTLRTADQKLIKTTDQDLSIFIAPPYRQNGRLYHDQVNSHVAGDREQDCCGESQTLQLFPLRSGNGNEILGEKETEISVSAMNGSFSTSTPFQFFEFLPLKN</sequence>
<dbReference type="GO" id="GO:0005634">
    <property type="term" value="C:nucleus"/>
    <property type="evidence" value="ECO:0007669"/>
    <property type="project" value="UniProtKB-SubCell"/>
</dbReference>
<keyword evidence="2" id="KW-0217">Developmental protein</keyword>
<dbReference type="AlphaFoldDB" id="A0A978VDY7"/>
<name>A0A978VDY7_ZIZJJ</name>
<dbReference type="InterPro" id="IPR009057">
    <property type="entry name" value="Homeodomain-like_sf"/>
</dbReference>
<dbReference type="InterPro" id="IPR001356">
    <property type="entry name" value="HD"/>
</dbReference>
<evidence type="ECO:0000256" key="4">
    <source>
        <dbReference type="ARBA" id="ARBA00023125"/>
    </source>
</evidence>
<evidence type="ECO:0000256" key="5">
    <source>
        <dbReference type="ARBA" id="ARBA00023155"/>
    </source>
</evidence>
<accession>A0A978VDY7</accession>
<feature type="domain" description="Homeobox" evidence="11">
    <location>
        <begin position="89"/>
        <end position="144"/>
    </location>
</feature>
<evidence type="ECO:0000256" key="3">
    <source>
        <dbReference type="ARBA" id="ARBA00023015"/>
    </source>
</evidence>
<dbReference type="InterPro" id="IPR044555">
    <property type="entry name" value="WUSCHEL-like"/>
</dbReference>